<dbReference type="InterPro" id="IPR050256">
    <property type="entry name" value="Glycosyltransferase_2"/>
</dbReference>
<dbReference type="Gene3D" id="3.90.550.10">
    <property type="entry name" value="Spore Coat Polysaccharide Biosynthesis Protein SpsA, Chain A"/>
    <property type="match status" value="1"/>
</dbReference>
<feature type="transmembrane region" description="Helical" evidence="1">
    <location>
        <begin position="275"/>
        <end position="298"/>
    </location>
</feature>
<dbReference type="GO" id="GO:0016740">
    <property type="term" value="F:transferase activity"/>
    <property type="evidence" value="ECO:0007669"/>
    <property type="project" value="UniProtKB-KW"/>
</dbReference>
<keyword evidence="4" id="KW-1185">Reference proteome</keyword>
<dbReference type="CDD" id="cd04179">
    <property type="entry name" value="DPM_DPG-synthase_like"/>
    <property type="match status" value="1"/>
</dbReference>
<feature type="domain" description="Glycosyltransferase 2-like" evidence="2">
    <location>
        <begin position="32"/>
        <end position="198"/>
    </location>
</feature>
<keyword evidence="3" id="KW-0808">Transferase</keyword>
<accession>A0A1M6IME7</accession>
<gene>
    <name evidence="3" type="ORF">SAMN04487911_11845</name>
</gene>
<proteinExistence type="predicted"/>
<organism evidence="3 4">
    <name type="scientific">Arenibacter nanhaiticus</name>
    <dbReference type="NCBI Taxonomy" id="558155"/>
    <lineage>
        <taxon>Bacteria</taxon>
        <taxon>Pseudomonadati</taxon>
        <taxon>Bacteroidota</taxon>
        <taxon>Flavobacteriia</taxon>
        <taxon>Flavobacteriales</taxon>
        <taxon>Flavobacteriaceae</taxon>
        <taxon>Arenibacter</taxon>
    </lineage>
</organism>
<dbReference type="AlphaFoldDB" id="A0A1M6IME7"/>
<dbReference type="RefSeq" id="WP_084668490.1">
    <property type="nucleotide sequence ID" value="NZ_FQYX01000018.1"/>
</dbReference>
<dbReference type="EMBL" id="FQYX01000018">
    <property type="protein sequence ID" value="SHJ35519.1"/>
    <property type="molecule type" value="Genomic_DNA"/>
</dbReference>
<protein>
    <submittedName>
        <fullName evidence="3">Glycosyltransferase, GT2 family</fullName>
    </submittedName>
</protein>
<evidence type="ECO:0000313" key="3">
    <source>
        <dbReference type="EMBL" id="SHJ35519.1"/>
    </source>
</evidence>
<dbReference type="STRING" id="558155.SAMN04487911_11845"/>
<keyword evidence="1" id="KW-0812">Transmembrane</keyword>
<dbReference type="Pfam" id="PF00535">
    <property type="entry name" value="Glycos_transf_2"/>
    <property type="match status" value="1"/>
</dbReference>
<keyword evidence="1" id="KW-0472">Membrane</keyword>
<dbReference type="SUPFAM" id="SSF53448">
    <property type="entry name" value="Nucleotide-diphospho-sugar transferases"/>
    <property type="match status" value="1"/>
</dbReference>
<feature type="transmembrane region" description="Helical" evidence="1">
    <location>
        <begin position="304"/>
        <end position="325"/>
    </location>
</feature>
<dbReference type="OrthoDB" id="9810303at2"/>
<dbReference type="PANTHER" id="PTHR48090:SF6">
    <property type="entry name" value="SLR5056 PROTEIN"/>
    <property type="match status" value="1"/>
</dbReference>
<evidence type="ECO:0000259" key="2">
    <source>
        <dbReference type="Pfam" id="PF00535"/>
    </source>
</evidence>
<sequence length="340" mass="38780">MHYSNERINNIGIQMVKSSRDNQHYFSYKIVVVIPYFNAFKEIARVVSKLPDYIHTVIIVDDKSPIPIPKAAIEQIINPQTTPCFLENDINLGVGGATKKGFEKAIAIGADIVIKVDADDQMDLNYIPELLSPLISQNATVAKGNRFKDMKALQKMPVIRRIGNLGLSFLIKSATGYWHNFDPTNGFFAIKTEVLKKIEFPKLANRYYFETSLLAQLYFEKAKIKDVPMPAIYGDEKSSMKIWQMPFVFSLQLSKTFIKRIVKEYFLYDFNIGSVYLLFGVPLFMFGLIFGIWEWIYYASINTFAPTGTIMIVTLSIILGFQLILQAIQYDIINAPKSSR</sequence>
<evidence type="ECO:0000256" key="1">
    <source>
        <dbReference type="SAM" id="Phobius"/>
    </source>
</evidence>
<evidence type="ECO:0000313" key="4">
    <source>
        <dbReference type="Proteomes" id="UP000184231"/>
    </source>
</evidence>
<reference evidence="3 4" key="1">
    <citation type="submission" date="2016-11" db="EMBL/GenBank/DDBJ databases">
        <authorList>
            <person name="Jaros S."/>
            <person name="Januszkiewicz K."/>
            <person name="Wedrychowicz H."/>
        </authorList>
    </citation>
    <scope>NUCLEOTIDE SEQUENCE [LARGE SCALE GENOMIC DNA]</scope>
    <source>
        <strain evidence="3 4">CGMCC 1.8863</strain>
    </source>
</reference>
<dbReference type="InterPro" id="IPR029044">
    <property type="entry name" value="Nucleotide-diphossugar_trans"/>
</dbReference>
<dbReference type="PANTHER" id="PTHR48090">
    <property type="entry name" value="UNDECAPRENYL-PHOSPHATE 4-DEOXY-4-FORMAMIDO-L-ARABINOSE TRANSFERASE-RELATED"/>
    <property type="match status" value="1"/>
</dbReference>
<dbReference type="Proteomes" id="UP000184231">
    <property type="component" value="Unassembled WGS sequence"/>
</dbReference>
<dbReference type="InterPro" id="IPR001173">
    <property type="entry name" value="Glyco_trans_2-like"/>
</dbReference>
<keyword evidence="1" id="KW-1133">Transmembrane helix</keyword>
<name>A0A1M6IME7_9FLAO</name>